<evidence type="ECO:0000313" key="1">
    <source>
        <dbReference type="EMBL" id="KYG83952.1"/>
    </source>
</evidence>
<dbReference type="STRING" id="1914963.AWW67_02205"/>
<accession>A0A150XZ77</accession>
<proteinExistence type="predicted"/>
<reference evidence="1 2" key="1">
    <citation type="submission" date="2016-01" db="EMBL/GenBank/DDBJ databases">
        <title>Genome sequencing of Roseivirga seohaensis SW-152.</title>
        <authorList>
            <person name="Selvaratnam C."/>
            <person name="Thevarajoo S."/>
            <person name="Goh K.M."/>
            <person name="Ee R."/>
            <person name="Chan K.-G."/>
            <person name="Chong C.S."/>
        </authorList>
    </citation>
    <scope>NUCLEOTIDE SEQUENCE [LARGE SCALE GENOMIC DNA]</scope>
    <source>
        <strain evidence="1 2">SW-152</strain>
    </source>
</reference>
<sequence>METQFLIIPKSEFDELKFGQQRILEAIRTNHDSTNTDRSEYLTSKEFMERIKIARSKFDELVADGKVKTVRPNGGRKIYVPASEVARYFEGE</sequence>
<dbReference type="AlphaFoldDB" id="A0A150XZ77"/>
<protein>
    <submittedName>
        <fullName evidence="1">Uncharacterized protein</fullName>
    </submittedName>
</protein>
<name>A0A150XZ77_9BACT</name>
<dbReference type="Proteomes" id="UP000075663">
    <property type="component" value="Unassembled WGS sequence"/>
</dbReference>
<gene>
    <name evidence="1" type="ORF">AWW67_02205</name>
</gene>
<organism evidence="1 2">
    <name type="scientific">Roseivirga seohaensis</name>
    <dbReference type="NCBI Taxonomy" id="1914963"/>
    <lineage>
        <taxon>Bacteria</taxon>
        <taxon>Pseudomonadati</taxon>
        <taxon>Bacteroidota</taxon>
        <taxon>Cytophagia</taxon>
        <taxon>Cytophagales</taxon>
        <taxon>Roseivirgaceae</taxon>
        <taxon>Roseivirga</taxon>
    </lineage>
</organism>
<comment type="caution">
    <text evidence="1">The sequence shown here is derived from an EMBL/GenBank/DDBJ whole genome shotgun (WGS) entry which is preliminary data.</text>
</comment>
<dbReference type="EMBL" id="LRPB01000023">
    <property type="protein sequence ID" value="KYG83952.1"/>
    <property type="molecule type" value="Genomic_DNA"/>
</dbReference>
<dbReference type="RefSeq" id="WP_062300778.1">
    <property type="nucleotide sequence ID" value="NZ_LRPB01000023.1"/>
</dbReference>
<evidence type="ECO:0000313" key="2">
    <source>
        <dbReference type="Proteomes" id="UP000075663"/>
    </source>
</evidence>